<dbReference type="AlphaFoldDB" id="R7VCA6"/>
<name>R7VCA6_CAPTE</name>
<evidence type="ECO:0000313" key="8">
    <source>
        <dbReference type="EnsemblMetazoa" id="CapteP213193"/>
    </source>
</evidence>
<evidence type="ECO:0000259" key="6">
    <source>
        <dbReference type="Pfam" id="PF05699"/>
    </source>
</evidence>
<evidence type="ECO:0000256" key="3">
    <source>
        <dbReference type="ARBA" id="ARBA00022771"/>
    </source>
</evidence>
<dbReference type="EnsemblMetazoa" id="CapteT213193">
    <property type="protein sequence ID" value="CapteP213193"/>
    <property type="gene ID" value="CapteG213193"/>
</dbReference>
<protein>
    <recommendedName>
        <fullName evidence="6">HAT C-terminal dimerisation domain-containing protein</fullName>
    </recommendedName>
</protein>
<organism evidence="7">
    <name type="scientific">Capitella teleta</name>
    <name type="common">Polychaete worm</name>
    <dbReference type="NCBI Taxonomy" id="283909"/>
    <lineage>
        <taxon>Eukaryota</taxon>
        <taxon>Metazoa</taxon>
        <taxon>Spiralia</taxon>
        <taxon>Lophotrochozoa</taxon>
        <taxon>Annelida</taxon>
        <taxon>Polychaeta</taxon>
        <taxon>Sedentaria</taxon>
        <taxon>Scolecida</taxon>
        <taxon>Capitellidae</taxon>
        <taxon>Capitella</taxon>
    </lineage>
</organism>
<evidence type="ECO:0000256" key="5">
    <source>
        <dbReference type="ARBA" id="ARBA00023242"/>
    </source>
</evidence>
<comment type="subcellular location">
    <subcellularLocation>
        <location evidence="1">Nucleus</location>
    </subcellularLocation>
</comment>
<dbReference type="GO" id="GO:0005634">
    <property type="term" value="C:nucleus"/>
    <property type="evidence" value="ECO:0007669"/>
    <property type="project" value="UniProtKB-SubCell"/>
</dbReference>
<dbReference type="InterPro" id="IPR012337">
    <property type="entry name" value="RNaseH-like_sf"/>
</dbReference>
<keyword evidence="2" id="KW-0479">Metal-binding</keyword>
<evidence type="ECO:0000256" key="2">
    <source>
        <dbReference type="ARBA" id="ARBA00022723"/>
    </source>
</evidence>
<dbReference type="InterPro" id="IPR052035">
    <property type="entry name" value="ZnF_BED_domain_contain"/>
</dbReference>
<accession>R7VCA6</accession>
<evidence type="ECO:0000256" key="4">
    <source>
        <dbReference type="ARBA" id="ARBA00022833"/>
    </source>
</evidence>
<evidence type="ECO:0000313" key="9">
    <source>
        <dbReference type="Proteomes" id="UP000014760"/>
    </source>
</evidence>
<dbReference type="Proteomes" id="UP000014760">
    <property type="component" value="Unassembled WGS sequence"/>
</dbReference>
<reference evidence="8" key="3">
    <citation type="submission" date="2015-06" db="UniProtKB">
        <authorList>
            <consortium name="EnsemblMetazoa"/>
        </authorList>
    </citation>
    <scope>IDENTIFICATION</scope>
</reference>
<dbReference type="Pfam" id="PF05699">
    <property type="entry name" value="Dimer_Tnp_hAT"/>
    <property type="match status" value="1"/>
</dbReference>
<keyword evidence="3" id="KW-0863">Zinc-finger</keyword>
<dbReference type="OrthoDB" id="1607513at2759"/>
<sequence length="235" mass="26761">TPVIQAVKKIGRFDLLLRAEEWDIVDELCTSLVQANVEDICEIKPEDGDEMKTLKGLVMKNVQKRLVLTEDVVVASLLDPSTKNLYILGLSSEEKIENLSNALQTHCDQLKNAEEGAQVKHATTKEPLSKRQKLLKKYSSSNRSYQSKEVERFVHYQQMEEEEDPFKFWAKHATIYPNLGRLARRLLTQSAASVPVEAMFSTMGLVLNSRRASLSPQRANDILLVHDNFKLYFPV</sequence>
<evidence type="ECO:0000256" key="1">
    <source>
        <dbReference type="ARBA" id="ARBA00004123"/>
    </source>
</evidence>
<gene>
    <name evidence="7" type="ORF">CAPTEDRAFT_213193</name>
</gene>
<dbReference type="PANTHER" id="PTHR46481:SF10">
    <property type="entry name" value="ZINC FINGER BED DOMAIN-CONTAINING PROTEIN 39"/>
    <property type="match status" value="1"/>
</dbReference>
<proteinExistence type="predicted"/>
<keyword evidence="5" id="KW-0539">Nucleus</keyword>
<reference evidence="7 9" key="2">
    <citation type="journal article" date="2013" name="Nature">
        <title>Insights into bilaterian evolution from three spiralian genomes.</title>
        <authorList>
            <person name="Simakov O."/>
            <person name="Marletaz F."/>
            <person name="Cho S.J."/>
            <person name="Edsinger-Gonzales E."/>
            <person name="Havlak P."/>
            <person name="Hellsten U."/>
            <person name="Kuo D.H."/>
            <person name="Larsson T."/>
            <person name="Lv J."/>
            <person name="Arendt D."/>
            <person name="Savage R."/>
            <person name="Osoegawa K."/>
            <person name="de Jong P."/>
            <person name="Grimwood J."/>
            <person name="Chapman J.A."/>
            <person name="Shapiro H."/>
            <person name="Aerts A."/>
            <person name="Otillar R.P."/>
            <person name="Terry A.Y."/>
            <person name="Boore J.L."/>
            <person name="Grigoriev I.V."/>
            <person name="Lindberg D.R."/>
            <person name="Seaver E.C."/>
            <person name="Weisblat D.A."/>
            <person name="Putnam N.H."/>
            <person name="Rokhsar D.S."/>
        </authorList>
    </citation>
    <scope>NUCLEOTIDE SEQUENCE</scope>
    <source>
        <strain evidence="7 9">I ESC-2004</strain>
    </source>
</reference>
<dbReference type="EMBL" id="KB293298">
    <property type="protein sequence ID" value="ELU16167.1"/>
    <property type="molecule type" value="Genomic_DNA"/>
</dbReference>
<keyword evidence="9" id="KW-1185">Reference proteome</keyword>
<dbReference type="SUPFAM" id="SSF53098">
    <property type="entry name" value="Ribonuclease H-like"/>
    <property type="match status" value="1"/>
</dbReference>
<dbReference type="GO" id="GO:0046983">
    <property type="term" value="F:protein dimerization activity"/>
    <property type="evidence" value="ECO:0007669"/>
    <property type="project" value="InterPro"/>
</dbReference>
<dbReference type="STRING" id="283909.R7VCA6"/>
<feature type="domain" description="HAT C-terminal dimerisation" evidence="6">
    <location>
        <begin position="155"/>
        <end position="228"/>
    </location>
</feature>
<evidence type="ECO:0000313" key="7">
    <source>
        <dbReference type="EMBL" id="ELU16167.1"/>
    </source>
</evidence>
<keyword evidence="4" id="KW-0862">Zinc</keyword>
<dbReference type="OMA" id="RCDIENE"/>
<feature type="non-terminal residue" evidence="7">
    <location>
        <position position="1"/>
    </location>
</feature>
<dbReference type="GO" id="GO:0008270">
    <property type="term" value="F:zinc ion binding"/>
    <property type="evidence" value="ECO:0007669"/>
    <property type="project" value="UniProtKB-KW"/>
</dbReference>
<dbReference type="PANTHER" id="PTHR46481">
    <property type="entry name" value="ZINC FINGER BED DOMAIN-CONTAINING PROTEIN 4"/>
    <property type="match status" value="1"/>
</dbReference>
<dbReference type="EMBL" id="AMQN01037013">
    <property type="status" value="NOT_ANNOTATED_CDS"/>
    <property type="molecule type" value="Genomic_DNA"/>
</dbReference>
<dbReference type="InterPro" id="IPR008906">
    <property type="entry name" value="HATC_C_dom"/>
</dbReference>
<dbReference type="HOGENOM" id="CLU_1182680_0_0_1"/>
<reference evidence="9" key="1">
    <citation type="submission" date="2012-12" db="EMBL/GenBank/DDBJ databases">
        <authorList>
            <person name="Hellsten U."/>
            <person name="Grimwood J."/>
            <person name="Chapman J.A."/>
            <person name="Shapiro H."/>
            <person name="Aerts A."/>
            <person name="Otillar R.P."/>
            <person name="Terry A.Y."/>
            <person name="Boore J.L."/>
            <person name="Simakov O."/>
            <person name="Marletaz F."/>
            <person name="Cho S.-J."/>
            <person name="Edsinger-Gonzales E."/>
            <person name="Havlak P."/>
            <person name="Kuo D.-H."/>
            <person name="Larsson T."/>
            <person name="Lv J."/>
            <person name="Arendt D."/>
            <person name="Savage R."/>
            <person name="Osoegawa K."/>
            <person name="de Jong P."/>
            <person name="Lindberg D.R."/>
            <person name="Seaver E.C."/>
            <person name="Weisblat D.A."/>
            <person name="Putnam N.H."/>
            <person name="Grigoriev I.V."/>
            <person name="Rokhsar D.S."/>
        </authorList>
    </citation>
    <scope>NUCLEOTIDE SEQUENCE</scope>
    <source>
        <strain evidence="9">I ESC-2004</strain>
    </source>
</reference>